<dbReference type="InParanoid" id="D8LQ41"/>
<sequence>MYVCVSICCTIHILIDDRDEDEEGDDYELDYASLNANPELLRMLGASERVIAAKEAEVSAIVSTWAPPPEPGLENSTTIIADSAAVVLGSGKAPCGSGVARVSKLVGGFDQDAAAAAATAQEAPGWKVSSKDESWDEASANRHAWWESGSEDEEYEMMSAMSPNLQAVLGLRRPSGTDTANAEQGDNKNEWHPPSFAGLSNSRRVTVLRPLVVGHGKMFDVEYRNRGQQEEEEGEDGDGDDDLSEGEGWDYQGITFKAIRRTCQKTTTIRTCGSGAPTYLRTSRGLWDAQARWNRKRRRCRNNYLGKLRRRLV</sequence>
<protein>
    <submittedName>
        <fullName evidence="2">Uncharacterized protein</fullName>
    </submittedName>
</protein>
<proteinExistence type="predicted"/>
<feature type="compositionally biased region" description="Acidic residues" evidence="1">
    <location>
        <begin position="230"/>
        <end position="246"/>
    </location>
</feature>
<feature type="region of interest" description="Disordered" evidence="1">
    <location>
        <begin position="174"/>
        <end position="198"/>
    </location>
</feature>
<dbReference type="AlphaFoldDB" id="D8LQ41"/>
<evidence type="ECO:0000313" key="2">
    <source>
        <dbReference type="EMBL" id="CBN77421.1"/>
    </source>
</evidence>
<accession>D8LQ41</accession>
<keyword evidence="3" id="KW-1185">Reference proteome</keyword>
<evidence type="ECO:0000256" key="1">
    <source>
        <dbReference type="SAM" id="MobiDB-lite"/>
    </source>
</evidence>
<dbReference type="EMBL" id="FN649752">
    <property type="protein sequence ID" value="CBN77421.1"/>
    <property type="molecule type" value="Genomic_DNA"/>
</dbReference>
<dbReference type="OrthoDB" id="10546990at2759"/>
<organism evidence="2 3">
    <name type="scientific">Ectocarpus siliculosus</name>
    <name type="common">Brown alga</name>
    <name type="synonym">Conferva siliculosa</name>
    <dbReference type="NCBI Taxonomy" id="2880"/>
    <lineage>
        <taxon>Eukaryota</taxon>
        <taxon>Sar</taxon>
        <taxon>Stramenopiles</taxon>
        <taxon>Ochrophyta</taxon>
        <taxon>PX clade</taxon>
        <taxon>Phaeophyceae</taxon>
        <taxon>Ectocarpales</taxon>
        <taxon>Ectocarpaceae</taxon>
        <taxon>Ectocarpus</taxon>
    </lineage>
</organism>
<dbReference type="Proteomes" id="UP000002630">
    <property type="component" value="Linkage Group LG27"/>
</dbReference>
<feature type="region of interest" description="Disordered" evidence="1">
    <location>
        <begin position="224"/>
        <end position="246"/>
    </location>
</feature>
<reference evidence="2 3" key="1">
    <citation type="journal article" date="2010" name="Nature">
        <title>The Ectocarpus genome and the independent evolution of multicellularity in brown algae.</title>
        <authorList>
            <person name="Cock J.M."/>
            <person name="Sterck L."/>
            <person name="Rouze P."/>
            <person name="Scornet D."/>
            <person name="Allen A.E."/>
            <person name="Amoutzias G."/>
            <person name="Anthouard V."/>
            <person name="Artiguenave F."/>
            <person name="Aury J.M."/>
            <person name="Badger J.H."/>
            <person name="Beszteri B."/>
            <person name="Billiau K."/>
            <person name="Bonnet E."/>
            <person name="Bothwell J.H."/>
            <person name="Bowler C."/>
            <person name="Boyen C."/>
            <person name="Brownlee C."/>
            <person name="Carrano C.J."/>
            <person name="Charrier B."/>
            <person name="Cho G.Y."/>
            <person name="Coelho S.M."/>
            <person name="Collen J."/>
            <person name="Corre E."/>
            <person name="Da Silva C."/>
            <person name="Delage L."/>
            <person name="Delaroque N."/>
            <person name="Dittami S.M."/>
            <person name="Doulbeau S."/>
            <person name="Elias M."/>
            <person name="Farnham G."/>
            <person name="Gachon C.M."/>
            <person name="Gschloessl B."/>
            <person name="Heesch S."/>
            <person name="Jabbari K."/>
            <person name="Jubin C."/>
            <person name="Kawai H."/>
            <person name="Kimura K."/>
            <person name="Kloareg B."/>
            <person name="Kupper F.C."/>
            <person name="Lang D."/>
            <person name="Le Bail A."/>
            <person name="Leblanc C."/>
            <person name="Lerouge P."/>
            <person name="Lohr M."/>
            <person name="Lopez P.J."/>
            <person name="Martens C."/>
            <person name="Maumus F."/>
            <person name="Michel G."/>
            <person name="Miranda-Saavedra D."/>
            <person name="Morales J."/>
            <person name="Moreau H."/>
            <person name="Motomura T."/>
            <person name="Nagasato C."/>
            <person name="Napoli C.A."/>
            <person name="Nelson D.R."/>
            <person name="Nyvall-Collen P."/>
            <person name="Peters A.F."/>
            <person name="Pommier C."/>
            <person name="Potin P."/>
            <person name="Poulain J."/>
            <person name="Quesneville H."/>
            <person name="Read B."/>
            <person name="Rensing S.A."/>
            <person name="Ritter A."/>
            <person name="Rousvoal S."/>
            <person name="Samanta M."/>
            <person name="Samson G."/>
            <person name="Schroeder D.C."/>
            <person name="Segurens B."/>
            <person name="Strittmatter M."/>
            <person name="Tonon T."/>
            <person name="Tregear J.W."/>
            <person name="Valentin K."/>
            <person name="von Dassow P."/>
            <person name="Yamagishi T."/>
            <person name="Van de Peer Y."/>
            <person name="Wincker P."/>
        </authorList>
    </citation>
    <scope>NUCLEOTIDE SEQUENCE [LARGE SCALE GENOMIC DNA]</scope>
    <source>
        <strain evidence="3">Ec32 / CCAP1310/4</strain>
    </source>
</reference>
<gene>
    <name evidence="2" type="ORF">Esi_0059_0020</name>
</gene>
<dbReference type="EMBL" id="FN648807">
    <property type="protein sequence ID" value="CBN77421.1"/>
    <property type="molecule type" value="Genomic_DNA"/>
</dbReference>
<name>D8LQ41_ECTSI</name>
<evidence type="ECO:0000313" key="3">
    <source>
        <dbReference type="Proteomes" id="UP000002630"/>
    </source>
</evidence>